<dbReference type="GO" id="GO:0016491">
    <property type="term" value="F:oxidoreductase activity"/>
    <property type="evidence" value="ECO:0007669"/>
    <property type="project" value="UniProtKB-KW"/>
</dbReference>
<dbReference type="PROSITE" id="PS00356">
    <property type="entry name" value="HTH_LACI_1"/>
    <property type="match status" value="1"/>
</dbReference>
<dbReference type="CDD" id="cd01392">
    <property type="entry name" value="HTH_LacI"/>
    <property type="match status" value="1"/>
</dbReference>
<dbReference type="InterPro" id="IPR046335">
    <property type="entry name" value="LacI/GalR-like_sensor"/>
</dbReference>
<keyword evidence="5" id="KW-0560">Oxidoreductase</keyword>
<sequence length="324" mass="36510">MNIYDIASKAGVSIATVSRVLNNNKNVSEKTRNKILDIMKDEEYTPNGVARSLATNRSKTIGILVPDIRNNFHFESAYAIEKLLYKSGYVSILCNTGESLKDKINYINVLRSKKVDGIITIGAVYGEEELLDILKKIHTNIPVVLLNNYDKGLLSVYCDEASGIIEAVNYLFNKGYKKPIFVSDKKAFKTRAYKEKIRGFSLGVKNRCKFIEMQVENDDDFDELIDYITQNHVDAIQFEKDTIAIKFLSKVLGKEINIPQDLGIIGFDNIDLTNHTRLKISSVDHKINTHADIAVSVLLKALEGNVEDVNIVIKPEFIAKETTR</sequence>
<name>A0ABY7QVW7_9FIRM</name>
<accession>A0ABY7QVW7</accession>
<dbReference type="Gene3D" id="3.40.50.2300">
    <property type="match status" value="2"/>
</dbReference>
<dbReference type="InterPro" id="IPR028082">
    <property type="entry name" value="Peripla_BP_I"/>
</dbReference>
<gene>
    <name evidence="5" type="ORF">O6R05_02415</name>
</gene>
<dbReference type="EMBL" id="CP115667">
    <property type="protein sequence ID" value="WBW50415.1"/>
    <property type="molecule type" value="Genomic_DNA"/>
</dbReference>
<dbReference type="Pfam" id="PF00356">
    <property type="entry name" value="LacI"/>
    <property type="match status" value="1"/>
</dbReference>
<dbReference type="Proteomes" id="UP001210339">
    <property type="component" value="Chromosome"/>
</dbReference>
<evidence type="ECO:0000256" key="1">
    <source>
        <dbReference type="ARBA" id="ARBA00023015"/>
    </source>
</evidence>
<dbReference type="SUPFAM" id="SSF53822">
    <property type="entry name" value="Periplasmic binding protein-like I"/>
    <property type="match status" value="1"/>
</dbReference>
<keyword evidence="1" id="KW-0805">Transcription regulation</keyword>
<evidence type="ECO:0000313" key="5">
    <source>
        <dbReference type="EMBL" id="WBW50415.1"/>
    </source>
</evidence>
<dbReference type="PRINTS" id="PR00036">
    <property type="entry name" value="HTHLACI"/>
</dbReference>
<dbReference type="GO" id="GO:0003677">
    <property type="term" value="F:DNA binding"/>
    <property type="evidence" value="ECO:0007669"/>
    <property type="project" value="UniProtKB-KW"/>
</dbReference>
<evidence type="ECO:0000259" key="4">
    <source>
        <dbReference type="PROSITE" id="PS50932"/>
    </source>
</evidence>
<reference evidence="5 6" key="1">
    <citation type="submission" date="2023-01" db="EMBL/GenBank/DDBJ databases">
        <authorList>
            <person name="Lee S.H."/>
            <person name="Jung H.S."/>
            <person name="Yun J.U."/>
        </authorList>
    </citation>
    <scope>NUCLEOTIDE SEQUENCE [LARGE SCALE GENOMIC DNA]</scope>
    <source>
        <strain evidence="5 6">CBA3646</strain>
    </source>
</reference>
<evidence type="ECO:0000256" key="2">
    <source>
        <dbReference type="ARBA" id="ARBA00023125"/>
    </source>
</evidence>
<evidence type="ECO:0000313" key="6">
    <source>
        <dbReference type="Proteomes" id="UP001210339"/>
    </source>
</evidence>
<proteinExistence type="predicted"/>
<feature type="domain" description="HTH lacI-type" evidence="4">
    <location>
        <begin position="1"/>
        <end position="55"/>
    </location>
</feature>
<dbReference type="Pfam" id="PF13377">
    <property type="entry name" value="Peripla_BP_3"/>
    <property type="match status" value="1"/>
</dbReference>
<dbReference type="PANTHER" id="PTHR30146:SF109">
    <property type="entry name" value="HTH-TYPE TRANSCRIPTIONAL REGULATOR GALS"/>
    <property type="match status" value="1"/>
</dbReference>
<dbReference type="PANTHER" id="PTHR30146">
    <property type="entry name" value="LACI-RELATED TRANSCRIPTIONAL REPRESSOR"/>
    <property type="match status" value="1"/>
</dbReference>
<dbReference type="SMART" id="SM00354">
    <property type="entry name" value="HTH_LACI"/>
    <property type="match status" value="1"/>
</dbReference>
<dbReference type="PROSITE" id="PS50932">
    <property type="entry name" value="HTH_LACI_2"/>
    <property type="match status" value="1"/>
</dbReference>
<keyword evidence="6" id="KW-1185">Reference proteome</keyword>
<dbReference type="InterPro" id="IPR000843">
    <property type="entry name" value="HTH_LacI"/>
</dbReference>
<dbReference type="RefSeq" id="WP_271191947.1">
    <property type="nucleotide sequence ID" value="NZ_CP115667.1"/>
</dbReference>
<keyword evidence="2 5" id="KW-0238">DNA-binding</keyword>
<evidence type="ECO:0000256" key="3">
    <source>
        <dbReference type="ARBA" id="ARBA00023163"/>
    </source>
</evidence>
<protein>
    <submittedName>
        <fullName evidence="5">LacI family DNA-binding transcriptional regulator</fullName>
    </submittedName>
</protein>
<organism evidence="5 6">
    <name type="scientific">Peptoniphilus equinus</name>
    <dbReference type="NCBI Taxonomy" id="3016343"/>
    <lineage>
        <taxon>Bacteria</taxon>
        <taxon>Bacillati</taxon>
        <taxon>Bacillota</taxon>
        <taxon>Tissierellia</taxon>
        <taxon>Tissierellales</taxon>
        <taxon>Peptoniphilaceae</taxon>
        <taxon>Peptoniphilus</taxon>
    </lineage>
</organism>
<dbReference type="SUPFAM" id="SSF47413">
    <property type="entry name" value="lambda repressor-like DNA-binding domains"/>
    <property type="match status" value="1"/>
</dbReference>
<dbReference type="Gene3D" id="1.10.260.40">
    <property type="entry name" value="lambda repressor-like DNA-binding domains"/>
    <property type="match status" value="1"/>
</dbReference>
<keyword evidence="3" id="KW-0804">Transcription</keyword>
<dbReference type="InterPro" id="IPR010982">
    <property type="entry name" value="Lambda_DNA-bd_dom_sf"/>
</dbReference>